<sequence>MDTFIKMADCPEIQGLWQPKVGDITVKLPDGFIHNVNKTDITCGYTDKWRQEIFTKYGRYVWLPTQSQLQEMVSGGDKPFDIGLLFGRAFRFLMDGNCEYITSMEQLWLAFVMKEKYNKVWDGEKRV</sequence>
<organism evidence="1">
    <name type="scientific">marine sediment metagenome</name>
    <dbReference type="NCBI Taxonomy" id="412755"/>
    <lineage>
        <taxon>unclassified sequences</taxon>
        <taxon>metagenomes</taxon>
        <taxon>ecological metagenomes</taxon>
    </lineage>
</organism>
<comment type="caution">
    <text evidence="1">The sequence shown here is derived from an EMBL/GenBank/DDBJ whole genome shotgun (WGS) entry which is preliminary data.</text>
</comment>
<dbReference type="EMBL" id="LAZR01051461">
    <property type="protein sequence ID" value="KKK85112.1"/>
    <property type="molecule type" value="Genomic_DNA"/>
</dbReference>
<reference evidence="1" key="1">
    <citation type="journal article" date="2015" name="Nature">
        <title>Complex archaea that bridge the gap between prokaryotes and eukaryotes.</title>
        <authorList>
            <person name="Spang A."/>
            <person name="Saw J.H."/>
            <person name="Jorgensen S.L."/>
            <person name="Zaremba-Niedzwiedzka K."/>
            <person name="Martijn J."/>
            <person name="Lind A.E."/>
            <person name="van Eijk R."/>
            <person name="Schleper C."/>
            <person name="Guy L."/>
            <person name="Ettema T.J."/>
        </authorList>
    </citation>
    <scope>NUCLEOTIDE SEQUENCE</scope>
</reference>
<gene>
    <name evidence="1" type="ORF">LCGC14_2776590</name>
</gene>
<accession>A0A0F8YUI9</accession>
<dbReference type="AlphaFoldDB" id="A0A0F8YUI9"/>
<proteinExistence type="predicted"/>
<evidence type="ECO:0000313" key="1">
    <source>
        <dbReference type="EMBL" id="KKK85112.1"/>
    </source>
</evidence>
<name>A0A0F8YUI9_9ZZZZ</name>
<protein>
    <submittedName>
        <fullName evidence="1">Uncharacterized protein</fullName>
    </submittedName>
</protein>